<reference evidence="4 5" key="1">
    <citation type="journal article" date="2022" name="bioRxiv">
        <title>Genomics of Preaxostyla Flagellates Illuminates Evolutionary Transitions and the Path Towards Mitochondrial Loss.</title>
        <authorList>
            <person name="Novak L.V.F."/>
            <person name="Treitli S.C."/>
            <person name="Pyrih J."/>
            <person name="Halakuc P."/>
            <person name="Pipaliya S.V."/>
            <person name="Vacek V."/>
            <person name="Brzon O."/>
            <person name="Soukal P."/>
            <person name="Eme L."/>
            <person name="Dacks J.B."/>
            <person name="Karnkowska A."/>
            <person name="Elias M."/>
            <person name="Hampl V."/>
        </authorList>
    </citation>
    <scope>NUCLEOTIDE SEQUENCE [LARGE SCALE GENOMIC DNA]</scope>
    <source>
        <strain evidence="4">NAU3</strain>
        <tissue evidence="4">Gut</tissue>
    </source>
</reference>
<evidence type="ECO:0000313" key="5">
    <source>
        <dbReference type="Proteomes" id="UP001281761"/>
    </source>
</evidence>
<dbReference type="SMART" id="SM00343">
    <property type="entry name" value="ZnF_C2HC"/>
    <property type="match status" value="3"/>
</dbReference>
<keyword evidence="1" id="KW-0863">Zinc-finger</keyword>
<feature type="domain" description="CCHC-type" evidence="3">
    <location>
        <begin position="527"/>
        <end position="541"/>
    </location>
</feature>
<dbReference type="Proteomes" id="UP001281761">
    <property type="component" value="Unassembled WGS sequence"/>
</dbReference>
<evidence type="ECO:0000256" key="2">
    <source>
        <dbReference type="SAM" id="MobiDB-lite"/>
    </source>
</evidence>
<keyword evidence="1" id="KW-0862">Zinc</keyword>
<dbReference type="EMBL" id="JARBJD010000242">
    <property type="protein sequence ID" value="KAK2945951.1"/>
    <property type="molecule type" value="Genomic_DNA"/>
</dbReference>
<gene>
    <name evidence="4" type="ORF">BLNAU_19095</name>
</gene>
<dbReference type="SUPFAM" id="SSF57756">
    <property type="entry name" value="Retrovirus zinc finger-like domains"/>
    <property type="match status" value="2"/>
</dbReference>
<feature type="compositionally biased region" description="Polar residues" evidence="2">
    <location>
        <begin position="21"/>
        <end position="33"/>
    </location>
</feature>
<feature type="region of interest" description="Disordered" evidence="2">
    <location>
        <begin position="1"/>
        <end position="78"/>
    </location>
</feature>
<dbReference type="InterPro" id="IPR036875">
    <property type="entry name" value="Znf_CCHC_sf"/>
</dbReference>
<proteinExistence type="predicted"/>
<feature type="domain" description="CCHC-type" evidence="3">
    <location>
        <begin position="506"/>
        <end position="521"/>
    </location>
</feature>
<organism evidence="4 5">
    <name type="scientific">Blattamonas nauphoetae</name>
    <dbReference type="NCBI Taxonomy" id="2049346"/>
    <lineage>
        <taxon>Eukaryota</taxon>
        <taxon>Metamonada</taxon>
        <taxon>Preaxostyla</taxon>
        <taxon>Oxymonadida</taxon>
        <taxon>Blattamonas</taxon>
    </lineage>
</organism>
<name>A0ABQ9X2F4_9EUKA</name>
<feature type="region of interest" description="Disordered" evidence="2">
    <location>
        <begin position="258"/>
        <end position="343"/>
    </location>
</feature>
<keyword evidence="5" id="KW-1185">Reference proteome</keyword>
<comment type="caution">
    <text evidence="4">The sequence shown here is derived from an EMBL/GenBank/DDBJ whole genome shotgun (WGS) entry which is preliminary data.</text>
</comment>
<feature type="compositionally biased region" description="Basic and acidic residues" evidence="2">
    <location>
        <begin position="267"/>
        <end position="277"/>
    </location>
</feature>
<evidence type="ECO:0000259" key="3">
    <source>
        <dbReference type="PROSITE" id="PS50158"/>
    </source>
</evidence>
<dbReference type="Pfam" id="PF00098">
    <property type="entry name" value="zf-CCHC"/>
    <property type="match status" value="3"/>
</dbReference>
<accession>A0ABQ9X2F4</accession>
<keyword evidence="1" id="KW-0479">Metal-binding</keyword>
<dbReference type="Gene3D" id="4.10.60.10">
    <property type="entry name" value="Zinc finger, CCHC-type"/>
    <property type="match status" value="2"/>
</dbReference>
<feature type="domain" description="CCHC-type" evidence="3">
    <location>
        <begin position="474"/>
        <end position="488"/>
    </location>
</feature>
<evidence type="ECO:0000256" key="1">
    <source>
        <dbReference type="PROSITE-ProRule" id="PRU00047"/>
    </source>
</evidence>
<evidence type="ECO:0000313" key="4">
    <source>
        <dbReference type="EMBL" id="KAK2945951.1"/>
    </source>
</evidence>
<protein>
    <recommendedName>
        <fullName evidence="3">CCHC-type domain-containing protein</fullName>
    </recommendedName>
</protein>
<feature type="compositionally biased region" description="Low complexity" evidence="2">
    <location>
        <begin position="281"/>
        <end position="299"/>
    </location>
</feature>
<dbReference type="PROSITE" id="PS50158">
    <property type="entry name" value="ZF_CCHC"/>
    <property type="match status" value="3"/>
</dbReference>
<sequence length="591" mass="64108">MQMSLPLLPPVLPSTDRADSSPASTQSVPSTQHKQSRSLKQDPSVSSSLSRSHNHRHPIMALPPSLPPSDKPFLSPDTTSTDIVLESAFPHPPTQQFGYSHMSLSGQSFDMSLFPSSISSDILTFSERDKSIPDSGALSSHLTGSPLSPFDISSVQFQHQQSASASFEFSQPSSLSSFSLSDGNIGSFGDPLATYSPLSPSDTLHDLTSLQPILPQQDSFLGSNIGLAQHPHSFISSLALFTPPMPVENTASRESLLSAVDAPSFRPPEKKKIEKTSTHQSPLSSVSEPPTTSPHPSKSSSRKSHSTDSSDVSAHPNKNHPEIPSGFVPHPQSSKQDTPSNELDYVTVPHQPLIAEPPPRVTPQPATPGPRLPAIRLDDNVIYTQMQLFAQKTGTEATMMENLMSIGNTSLSQLLLQLSPEEWARFVQHDPVLVSLQATALSPQYTTTSALPSFLQKRPYFGAKNPPPASVVHCFKCGQPGHSFDQCPLHLSSPQNVGSRIDRTSCYKCGQPGHHSRDCPNEDQRICFHCNQTGHVMRDCPFKKRPLRTDSIPLPEPAGPLPYFSGDALLPNPEASFRLDAPSFVPSGRFK</sequence>
<dbReference type="InterPro" id="IPR001878">
    <property type="entry name" value="Znf_CCHC"/>
</dbReference>
<feature type="compositionally biased region" description="Polar residues" evidence="2">
    <location>
        <begin position="331"/>
        <end position="341"/>
    </location>
</feature>